<evidence type="ECO:0008006" key="3">
    <source>
        <dbReference type="Google" id="ProtNLM"/>
    </source>
</evidence>
<sequence>MSWWLKAPQSIDAVIGGTITYSITVTNSGSVVIDGTPLPGANPANGIALGIKAPGASSLVTFGILVGAPPASESLSNQASVSFTSGAFSGVSYSNTFITPVYQLSINIVKSADMANATVGIWSLTS</sequence>
<keyword evidence="2" id="KW-1185">Reference proteome</keyword>
<proteinExistence type="predicted"/>
<accession>A0A917FXW2</accession>
<gene>
    <name evidence="1" type="ORF">GCM10010912_66420</name>
</gene>
<reference evidence="1" key="1">
    <citation type="journal article" date="2014" name="Int. J. Syst. Evol. Microbiol.">
        <title>Complete genome sequence of Corynebacterium casei LMG S-19264T (=DSM 44701T), isolated from a smear-ripened cheese.</title>
        <authorList>
            <consortium name="US DOE Joint Genome Institute (JGI-PGF)"/>
            <person name="Walter F."/>
            <person name="Albersmeier A."/>
            <person name="Kalinowski J."/>
            <person name="Ruckert C."/>
        </authorList>
    </citation>
    <scope>NUCLEOTIDE SEQUENCE</scope>
    <source>
        <strain evidence="1">CGMCC 1.16134</strain>
    </source>
</reference>
<dbReference type="Proteomes" id="UP000637643">
    <property type="component" value="Unassembled WGS sequence"/>
</dbReference>
<protein>
    <recommendedName>
        <fullName evidence="3">DUF11 domain-containing protein</fullName>
    </recommendedName>
</protein>
<name>A0A917FXW2_9BACL</name>
<evidence type="ECO:0000313" key="1">
    <source>
        <dbReference type="EMBL" id="GGG12718.1"/>
    </source>
</evidence>
<dbReference type="EMBL" id="BMKR01000058">
    <property type="protein sequence ID" value="GGG12718.1"/>
    <property type="molecule type" value="Genomic_DNA"/>
</dbReference>
<comment type="caution">
    <text evidence="1">The sequence shown here is derived from an EMBL/GenBank/DDBJ whole genome shotgun (WGS) entry which is preliminary data.</text>
</comment>
<dbReference type="AlphaFoldDB" id="A0A917FXW2"/>
<organism evidence="1 2">
    <name type="scientific">Paenibacillus albidus</name>
    <dbReference type="NCBI Taxonomy" id="2041023"/>
    <lineage>
        <taxon>Bacteria</taxon>
        <taxon>Bacillati</taxon>
        <taxon>Bacillota</taxon>
        <taxon>Bacilli</taxon>
        <taxon>Bacillales</taxon>
        <taxon>Paenibacillaceae</taxon>
        <taxon>Paenibacillus</taxon>
    </lineage>
</organism>
<reference evidence="1" key="2">
    <citation type="submission" date="2020-09" db="EMBL/GenBank/DDBJ databases">
        <authorList>
            <person name="Sun Q."/>
            <person name="Zhou Y."/>
        </authorList>
    </citation>
    <scope>NUCLEOTIDE SEQUENCE</scope>
    <source>
        <strain evidence="1">CGMCC 1.16134</strain>
    </source>
</reference>
<evidence type="ECO:0000313" key="2">
    <source>
        <dbReference type="Proteomes" id="UP000637643"/>
    </source>
</evidence>